<keyword evidence="4" id="KW-1185">Reference proteome</keyword>
<dbReference type="InterPro" id="IPR043968">
    <property type="entry name" value="SGNH"/>
</dbReference>
<dbReference type="Pfam" id="PF19040">
    <property type="entry name" value="SGNH"/>
    <property type="match status" value="1"/>
</dbReference>
<dbReference type="EMBL" id="JBGEDP010000001">
    <property type="protein sequence ID" value="MEY8016637.1"/>
    <property type="molecule type" value="Genomic_DNA"/>
</dbReference>
<proteinExistence type="predicted"/>
<gene>
    <name evidence="3" type="ORF">AB8998_17360</name>
</gene>
<keyword evidence="1" id="KW-1133">Transmembrane helix</keyword>
<comment type="caution">
    <text evidence="3">The sequence shown here is derived from an EMBL/GenBank/DDBJ whole genome shotgun (WGS) entry which is preliminary data.</text>
</comment>
<evidence type="ECO:0000256" key="1">
    <source>
        <dbReference type="SAM" id="Phobius"/>
    </source>
</evidence>
<dbReference type="SUPFAM" id="SSF52266">
    <property type="entry name" value="SGNH hydrolase"/>
    <property type="match status" value="1"/>
</dbReference>
<protein>
    <submittedName>
        <fullName evidence="3">SGNH hydrolase domain-containing protein</fullName>
    </submittedName>
</protein>
<dbReference type="Gene3D" id="3.40.50.1110">
    <property type="entry name" value="SGNH hydrolase"/>
    <property type="match status" value="1"/>
</dbReference>
<keyword evidence="1" id="KW-0812">Transmembrane</keyword>
<accession>A0ABV4C272</accession>
<evidence type="ECO:0000313" key="4">
    <source>
        <dbReference type="Proteomes" id="UP001564760"/>
    </source>
</evidence>
<keyword evidence="1" id="KW-0472">Membrane</keyword>
<dbReference type="InterPro" id="IPR036514">
    <property type="entry name" value="SGNH_hydro_sf"/>
</dbReference>
<keyword evidence="3" id="KW-0378">Hydrolase</keyword>
<reference evidence="3 4" key="1">
    <citation type="submission" date="2024-08" db="EMBL/GenBank/DDBJ databases">
        <title>Mycobacterium servetensis sp. nov., a novel rapid-growing mycobacterial species recovered from a human patient in Zaragoza, Spain.</title>
        <authorList>
            <person name="Tristancho-Baro A.I."/>
            <person name="Buenestado-Serrano S."/>
            <person name="Garcia De Viedma D."/>
            <person name="Milagro-Beamonte A."/>
            <person name="Burillo N."/>
            <person name="Sanz S."/>
            <person name="Lopez-Calleja A.I."/>
            <person name="Penas-Utrilla D."/>
            <person name="Guardingo M."/>
            <person name="Garcia M.J."/>
            <person name="Vinuelas-Bayon J."/>
        </authorList>
    </citation>
    <scope>NUCLEOTIDE SEQUENCE [LARGE SCALE GENOMIC DNA]</scope>
    <source>
        <strain evidence="4">HUMS_12744610</strain>
    </source>
</reference>
<sequence length="380" mass="40391">MGHAFWLALAGISISLGLAVLTLRFIENPLRFAPSVCRSATRSLALGGGATAVVVCVGVVFLVVLPHPVGRGPKAPTLTVTVAPPPAGSGIDVFDATVRNTFSQVQAAVAASVALRAVPSNLDPPLAGPPKLSFFAPERCLLSFFEIRQTDCAMGDTTSPITLALVGDSNAEMWRPALQQVAELRHWRLETMAKVACPLLDLPIRNPVFGREYTECEQWGGQITARLRDEHPRLVVLSAMRRYGAQYGMTPYGAAWVDSLTREVLELRGTGAQVLVLGPIPDPHVQAPFCLSGHLDDATACSSARSTAVNETGMAAESAATKAAGGYYVDLTGLFCTADRCPVIVGNTLVYQDQNHATEKYARLLASVIGALVDRMLARG</sequence>
<organism evidence="3 4">
    <name type="scientific">Mycobacterium servetii</name>
    <dbReference type="NCBI Taxonomy" id="3237418"/>
    <lineage>
        <taxon>Bacteria</taxon>
        <taxon>Bacillati</taxon>
        <taxon>Actinomycetota</taxon>
        <taxon>Actinomycetes</taxon>
        <taxon>Mycobacteriales</taxon>
        <taxon>Mycobacteriaceae</taxon>
        <taxon>Mycobacterium</taxon>
    </lineage>
</organism>
<feature type="domain" description="SGNH" evidence="2">
    <location>
        <begin position="149"/>
        <end position="369"/>
    </location>
</feature>
<dbReference type="RefSeq" id="WP_369738995.1">
    <property type="nucleotide sequence ID" value="NZ_JBGEDP010000001.1"/>
</dbReference>
<dbReference type="GO" id="GO:0016787">
    <property type="term" value="F:hydrolase activity"/>
    <property type="evidence" value="ECO:0007669"/>
    <property type="project" value="UniProtKB-KW"/>
</dbReference>
<feature type="transmembrane region" description="Helical" evidence="1">
    <location>
        <begin position="44"/>
        <end position="65"/>
    </location>
</feature>
<dbReference type="Proteomes" id="UP001564760">
    <property type="component" value="Unassembled WGS sequence"/>
</dbReference>
<evidence type="ECO:0000259" key="2">
    <source>
        <dbReference type="Pfam" id="PF19040"/>
    </source>
</evidence>
<name>A0ABV4C272_9MYCO</name>
<evidence type="ECO:0000313" key="3">
    <source>
        <dbReference type="EMBL" id="MEY8016637.1"/>
    </source>
</evidence>
<feature type="transmembrane region" description="Helical" evidence="1">
    <location>
        <begin position="6"/>
        <end position="23"/>
    </location>
</feature>